<keyword evidence="3" id="KW-1185">Reference proteome</keyword>
<keyword evidence="1" id="KW-0732">Signal</keyword>
<sequence length="341" mass="36662">MRKVLCVLLMLCVTLSVFAAGSKEAAPQAEPAGEFKGLTTKTTISLAANPIGQSSYQQAAQISEIINSSGSNLTVVAEATNGYAENVGLVAQGDVEIAFTNNLMLSDGYYAKGDYTGLEAEKCLGVISLSCNKTHVIVLKNSPITEVSYAMFKGKKIGIGQVGGTSRFDALALMAALGLKPGEYTGIEVKGAEQTEMMKNGQLDVFIWNGKAPIATVLDLLASKDCVFLDIPSAIVKKIIENSNGAYTEQVLDKSYYDHLDRDVKTFGNNAVLFANADVPEAVVYEFIKRFYENLDALKNVNKGFKEIVPEKMLEGISVPLHKGALRYYNEIGLPGIAAFN</sequence>
<dbReference type="EMBL" id="CP094929">
    <property type="protein sequence ID" value="UOM51813.1"/>
    <property type="molecule type" value="Genomic_DNA"/>
</dbReference>
<dbReference type="InterPro" id="IPR011852">
    <property type="entry name" value="TRAP_TAXI"/>
</dbReference>
<dbReference type="NCBIfam" id="TIGR02122">
    <property type="entry name" value="TRAP_TAXI"/>
    <property type="match status" value="1"/>
</dbReference>
<dbReference type="Gene3D" id="3.40.190.10">
    <property type="entry name" value="Periplasmic binding protein-like II"/>
    <property type="match status" value="2"/>
</dbReference>
<gene>
    <name evidence="2" type="ORF">MUG09_03345</name>
</gene>
<evidence type="ECO:0000313" key="2">
    <source>
        <dbReference type="EMBL" id="UOM51813.1"/>
    </source>
</evidence>
<organism evidence="2 3">
    <name type="scientific">Sphaerochaeta associata</name>
    <dbReference type="NCBI Taxonomy" id="1129264"/>
    <lineage>
        <taxon>Bacteria</taxon>
        <taxon>Pseudomonadati</taxon>
        <taxon>Spirochaetota</taxon>
        <taxon>Spirochaetia</taxon>
        <taxon>Spirochaetales</taxon>
        <taxon>Sphaerochaetaceae</taxon>
        <taxon>Sphaerochaeta</taxon>
    </lineage>
</organism>
<dbReference type="Proteomes" id="UP000829708">
    <property type="component" value="Chromosome"/>
</dbReference>
<feature type="signal peptide" evidence="1">
    <location>
        <begin position="1"/>
        <end position="19"/>
    </location>
</feature>
<evidence type="ECO:0000256" key="1">
    <source>
        <dbReference type="SAM" id="SignalP"/>
    </source>
</evidence>
<dbReference type="PANTHER" id="PTHR42941">
    <property type="entry name" value="SLL1037 PROTEIN"/>
    <property type="match status" value="1"/>
</dbReference>
<name>A0ABY4DC16_9SPIR</name>
<proteinExistence type="predicted"/>
<dbReference type="PANTHER" id="PTHR42941:SF1">
    <property type="entry name" value="SLL1037 PROTEIN"/>
    <property type="match status" value="1"/>
</dbReference>
<evidence type="ECO:0000313" key="3">
    <source>
        <dbReference type="Proteomes" id="UP000829708"/>
    </source>
</evidence>
<accession>A0ABY4DC16</accession>
<dbReference type="Pfam" id="PF16868">
    <property type="entry name" value="NMT1_3"/>
    <property type="match status" value="1"/>
</dbReference>
<protein>
    <submittedName>
        <fullName evidence="2">TAXI family TRAP transporter solute-binding subunit</fullName>
    </submittedName>
</protein>
<feature type="chain" id="PRO_5047272336" evidence="1">
    <location>
        <begin position="20"/>
        <end position="341"/>
    </location>
</feature>
<reference evidence="3" key="1">
    <citation type="journal article" date="2024" name="J Bioinform Genom">
        <title>Complete genome sequence of the type strain bacterium Sphaerochaeta associata GLS2t (VKM B-2742)t.</title>
        <authorList>
            <person name="Troshina O.Y."/>
            <person name="Tepeeva A.N."/>
            <person name="Arzamasceva V.O."/>
            <person name="Whitman W.B."/>
            <person name="Varghese N."/>
            <person name="Shapiro N."/>
            <person name="Woyke T."/>
            <person name="Kripides N.C."/>
            <person name="Vasilenko O.V."/>
        </authorList>
    </citation>
    <scope>NUCLEOTIDE SEQUENCE [LARGE SCALE GENOMIC DNA]</scope>
    <source>
        <strain evidence="3">GLS2T</strain>
    </source>
</reference>
<dbReference type="RefSeq" id="WP_244773547.1">
    <property type="nucleotide sequence ID" value="NZ_CP094929.1"/>
</dbReference>
<dbReference type="SUPFAM" id="SSF53850">
    <property type="entry name" value="Periplasmic binding protein-like II"/>
    <property type="match status" value="1"/>
</dbReference>